<evidence type="ECO:0000313" key="2">
    <source>
        <dbReference type="Proteomes" id="UP000284706"/>
    </source>
</evidence>
<reference evidence="1 2" key="1">
    <citation type="journal article" date="2018" name="Evol. Lett.">
        <title>Horizontal gene cluster transfer increased hallucinogenic mushroom diversity.</title>
        <authorList>
            <person name="Reynolds H.T."/>
            <person name="Vijayakumar V."/>
            <person name="Gluck-Thaler E."/>
            <person name="Korotkin H.B."/>
            <person name="Matheny P.B."/>
            <person name="Slot J.C."/>
        </authorList>
    </citation>
    <scope>NUCLEOTIDE SEQUENCE [LARGE SCALE GENOMIC DNA]</scope>
    <source>
        <strain evidence="1 2">SRW20</strain>
    </source>
</reference>
<dbReference type="EMBL" id="NHYE01004152">
    <property type="protein sequence ID" value="PPQ86072.1"/>
    <property type="molecule type" value="Genomic_DNA"/>
</dbReference>
<evidence type="ECO:0000313" key="1">
    <source>
        <dbReference type="EMBL" id="PPQ86072.1"/>
    </source>
</evidence>
<proteinExistence type="predicted"/>
<protein>
    <submittedName>
        <fullName evidence="1">Uncharacterized protein</fullName>
    </submittedName>
</protein>
<dbReference type="AlphaFoldDB" id="A0A409X5R6"/>
<organism evidence="1 2">
    <name type="scientific">Gymnopilus dilepis</name>
    <dbReference type="NCBI Taxonomy" id="231916"/>
    <lineage>
        <taxon>Eukaryota</taxon>
        <taxon>Fungi</taxon>
        <taxon>Dikarya</taxon>
        <taxon>Basidiomycota</taxon>
        <taxon>Agaricomycotina</taxon>
        <taxon>Agaricomycetes</taxon>
        <taxon>Agaricomycetidae</taxon>
        <taxon>Agaricales</taxon>
        <taxon>Agaricineae</taxon>
        <taxon>Hymenogastraceae</taxon>
        <taxon>Gymnopilus</taxon>
    </lineage>
</organism>
<dbReference type="InParanoid" id="A0A409X5R6"/>
<gene>
    <name evidence="1" type="ORF">CVT26_013747</name>
</gene>
<comment type="caution">
    <text evidence="1">The sequence shown here is derived from an EMBL/GenBank/DDBJ whole genome shotgun (WGS) entry which is preliminary data.</text>
</comment>
<accession>A0A409X5R6</accession>
<sequence length="60" mass="6981">MSPGVARPTIPWQWYCWWPNARVVDFPKCLFKGRGFKEVQQGGEADIETPHEGCWKWTGD</sequence>
<dbReference type="Proteomes" id="UP000284706">
    <property type="component" value="Unassembled WGS sequence"/>
</dbReference>
<name>A0A409X5R6_9AGAR</name>
<keyword evidence="2" id="KW-1185">Reference proteome</keyword>